<organism evidence="2 3">
    <name type="scientific">Paenibacillus polymyxa</name>
    <name type="common">Bacillus polymyxa</name>
    <dbReference type="NCBI Taxonomy" id="1406"/>
    <lineage>
        <taxon>Bacteria</taxon>
        <taxon>Bacillati</taxon>
        <taxon>Bacillota</taxon>
        <taxon>Bacilli</taxon>
        <taxon>Bacillales</taxon>
        <taxon>Paenibacillaceae</taxon>
        <taxon>Paenibacillus</taxon>
    </lineage>
</organism>
<dbReference type="AlphaFoldDB" id="A0A8I1LXA6"/>
<feature type="compositionally biased region" description="Basic and acidic residues" evidence="1">
    <location>
        <begin position="1"/>
        <end position="28"/>
    </location>
</feature>
<feature type="region of interest" description="Disordered" evidence="1">
    <location>
        <begin position="1"/>
        <end position="37"/>
    </location>
</feature>
<reference evidence="2" key="1">
    <citation type="submission" date="2020-12" db="EMBL/GenBank/DDBJ databases">
        <title>Paenibacillus polymyxa LMG 27872: a double-edged sword.</title>
        <authorList>
            <person name="Langendries S."/>
            <person name="Garcia Mendez S."/>
            <person name="Beirinckx S."/>
            <person name="Viaene T."/>
            <person name="Baeyen S."/>
            <person name="Goeminne G."/>
            <person name="Willems A."/>
            <person name="Debode J."/>
            <person name="Goormachtig S."/>
        </authorList>
    </citation>
    <scope>NUCLEOTIDE SEQUENCE</scope>
    <source>
        <strain evidence="2">LMG 27872</strain>
    </source>
</reference>
<dbReference type="EMBL" id="JAEHFQ010000014">
    <property type="protein sequence ID" value="MBM0635682.1"/>
    <property type="molecule type" value="Genomic_DNA"/>
</dbReference>
<dbReference type="RefSeq" id="WP_165150121.1">
    <property type="nucleotide sequence ID" value="NZ_JAEHFQ010000014.1"/>
</dbReference>
<comment type="caution">
    <text evidence="2">The sequence shown here is derived from an EMBL/GenBank/DDBJ whole genome shotgun (WGS) entry which is preliminary data.</text>
</comment>
<name>A0A8I1LXA6_PAEPO</name>
<sequence length="57" mass="6753">MNPNDNRHENTQNKEDKKSQNQDQDRGHTIINTDKILEISKKGSRKYRRTLDKLSNT</sequence>
<dbReference type="Proteomes" id="UP000650605">
    <property type="component" value="Unassembled WGS sequence"/>
</dbReference>
<protein>
    <submittedName>
        <fullName evidence="2">Uncharacterized protein</fullName>
    </submittedName>
</protein>
<evidence type="ECO:0000256" key="1">
    <source>
        <dbReference type="SAM" id="MobiDB-lite"/>
    </source>
</evidence>
<gene>
    <name evidence="2" type="ORF">JDW19_21475</name>
</gene>
<evidence type="ECO:0000313" key="2">
    <source>
        <dbReference type="EMBL" id="MBM0635682.1"/>
    </source>
</evidence>
<proteinExistence type="predicted"/>
<accession>A0A8I1LXA6</accession>
<evidence type="ECO:0000313" key="3">
    <source>
        <dbReference type="Proteomes" id="UP000650605"/>
    </source>
</evidence>